<dbReference type="EMBL" id="JAFBBZ010000001">
    <property type="protein sequence ID" value="MBM7508433.1"/>
    <property type="molecule type" value="Genomic_DNA"/>
</dbReference>
<name>A0ABS2MB71_9ACTN</name>
<evidence type="ECO:0000256" key="1">
    <source>
        <dbReference type="SAM" id="SignalP"/>
    </source>
</evidence>
<feature type="chain" id="PRO_5047014962" evidence="1">
    <location>
        <begin position="32"/>
        <end position="152"/>
    </location>
</feature>
<organism evidence="2 3">
    <name type="scientific">Nocardioides salarius</name>
    <dbReference type="NCBI Taxonomy" id="374513"/>
    <lineage>
        <taxon>Bacteria</taxon>
        <taxon>Bacillati</taxon>
        <taxon>Actinomycetota</taxon>
        <taxon>Actinomycetes</taxon>
        <taxon>Propionibacteriales</taxon>
        <taxon>Nocardioidaceae</taxon>
        <taxon>Nocardioides</taxon>
    </lineage>
</organism>
<evidence type="ECO:0000313" key="3">
    <source>
        <dbReference type="Proteomes" id="UP000732378"/>
    </source>
</evidence>
<keyword evidence="1" id="KW-0732">Signal</keyword>
<comment type="caution">
    <text evidence="2">The sequence shown here is derived from an EMBL/GenBank/DDBJ whole genome shotgun (WGS) entry which is preliminary data.</text>
</comment>
<proteinExistence type="predicted"/>
<dbReference type="RefSeq" id="WP_193669536.1">
    <property type="nucleotide sequence ID" value="NZ_JACDTV010000009.1"/>
</dbReference>
<reference evidence="2 3" key="1">
    <citation type="submission" date="2021-01" db="EMBL/GenBank/DDBJ databases">
        <title>Sequencing the genomes of 1000 actinobacteria strains.</title>
        <authorList>
            <person name="Klenk H.-P."/>
        </authorList>
    </citation>
    <scope>NUCLEOTIDE SEQUENCE [LARGE SCALE GENOMIC DNA]</scope>
    <source>
        <strain evidence="2 3">DSM 18239</strain>
    </source>
</reference>
<dbReference type="Proteomes" id="UP000732378">
    <property type="component" value="Unassembled WGS sequence"/>
</dbReference>
<accession>A0ABS2MB71</accession>
<evidence type="ECO:0000313" key="2">
    <source>
        <dbReference type="EMBL" id="MBM7508433.1"/>
    </source>
</evidence>
<gene>
    <name evidence="2" type="ORF">JOE61_002247</name>
</gene>
<protein>
    <submittedName>
        <fullName evidence="2">Uncharacterized protein</fullName>
    </submittedName>
</protein>
<feature type="signal peptide" evidence="1">
    <location>
        <begin position="1"/>
        <end position="31"/>
    </location>
</feature>
<keyword evidence="3" id="KW-1185">Reference proteome</keyword>
<sequence>MTTTRALRGRLLASLVAVALLLLAAPAPSSAHVAPATAASDEADTLKTVYFDMFAQQRVKPRRIFLSANAGQYLKRLRWSDWGSATTTAAGTFVSDCASCPPPEKRGAEVRMKRLRSCTKKGVQTYRKIVVTLSEPSEGNDVVRFTLPGGCP</sequence>